<reference evidence="1 2" key="1">
    <citation type="submission" date="2019-07" db="EMBL/GenBank/DDBJ databases">
        <title>Whole genome shotgun sequence of Thiobacillus plumbophilus NBRC 107929.</title>
        <authorList>
            <person name="Hosoyama A."/>
            <person name="Uohara A."/>
            <person name="Ohji S."/>
            <person name="Ichikawa N."/>
        </authorList>
    </citation>
    <scope>NUCLEOTIDE SEQUENCE [LARGE SCALE GENOMIC DNA]</scope>
    <source>
        <strain evidence="1 2">NBRC 107929</strain>
    </source>
</reference>
<dbReference type="OrthoDB" id="8654762at2"/>
<dbReference type="AlphaFoldDB" id="A0A512L8U6"/>
<evidence type="ECO:0008006" key="3">
    <source>
        <dbReference type="Google" id="ProtNLM"/>
    </source>
</evidence>
<evidence type="ECO:0000313" key="2">
    <source>
        <dbReference type="Proteomes" id="UP000321337"/>
    </source>
</evidence>
<gene>
    <name evidence="1" type="ORF">TPL01_20210</name>
</gene>
<accession>A0A512L8U6</accession>
<dbReference type="RefSeq" id="WP_147073357.1">
    <property type="nucleotide sequence ID" value="NZ_AP021884.1"/>
</dbReference>
<protein>
    <recommendedName>
        <fullName evidence="3">Formylmethanofuran dehydrogenase subunit E domain-containing protein</fullName>
    </recommendedName>
</protein>
<dbReference type="Proteomes" id="UP000321337">
    <property type="component" value="Unassembled WGS sequence"/>
</dbReference>
<organism evidence="1 2">
    <name type="scientific">Sulfuriferula plumbiphila</name>
    <dbReference type="NCBI Taxonomy" id="171865"/>
    <lineage>
        <taxon>Bacteria</taxon>
        <taxon>Pseudomonadati</taxon>
        <taxon>Pseudomonadota</taxon>
        <taxon>Betaproteobacteria</taxon>
        <taxon>Nitrosomonadales</taxon>
        <taxon>Sulfuricellaceae</taxon>
        <taxon>Sulfuriferula</taxon>
    </lineage>
</organism>
<dbReference type="EMBL" id="BKAD01000020">
    <property type="protein sequence ID" value="GEP30883.1"/>
    <property type="molecule type" value="Genomic_DNA"/>
</dbReference>
<keyword evidence="2" id="KW-1185">Reference proteome</keyword>
<name>A0A512L8U6_9PROT</name>
<sequence length="192" mass="20872">MPVTMLRTDPVASLMEPQIVDGTITILDHSWPLRLEYPALLAYHGGGALAGAAIGFRAMAAAGAALSAEHPWDRRDLSVVSWHNGPGVRDAIEFVTRAITRGRFTWRESGAVQNCGAADAFRFEVADGRHVARVALREHAVTPAFFELARTPSRSLQQEAELIHLKAVVADSVMALPADRLFEISLQEQAHA</sequence>
<proteinExistence type="predicted"/>
<evidence type="ECO:0000313" key="1">
    <source>
        <dbReference type="EMBL" id="GEP30883.1"/>
    </source>
</evidence>
<comment type="caution">
    <text evidence="1">The sequence shown here is derived from an EMBL/GenBank/DDBJ whole genome shotgun (WGS) entry which is preliminary data.</text>
</comment>